<evidence type="ECO:0000313" key="1">
    <source>
        <dbReference type="EMBL" id="MDN3707082.1"/>
    </source>
</evidence>
<organism evidence="1 2">
    <name type="scientific">Paenimyroides ceti</name>
    <dbReference type="NCBI Taxonomy" id="395087"/>
    <lineage>
        <taxon>Bacteria</taxon>
        <taxon>Pseudomonadati</taxon>
        <taxon>Bacteroidota</taxon>
        <taxon>Flavobacteriia</taxon>
        <taxon>Flavobacteriales</taxon>
        <taxon>Flavobacteriaceae</taxon>
        <taxon>Paenimyroides</taxon>
    </lineage>
</organism>
<comment type="caution">
    <text evidence="1">The sequence shown here is derived from an EMBL/GenBank/DDBJ whole genome shotgun (WGS) entry which is preliminary data.</text>
</comment>
<accession>A0ABT8CU49</accession>
<name>A0ABT8CU49_9FLAO</name>
<keyword evidence="2" id="KW-1185">Reference proteome</keyword>
<reference evidence="2" key="1">
    <citation type="journal article" date="2019" name="Int. J. Syst. Evol. Microbiol.">
        <title>The Global Catalogue of Microorganisms (GCM) 10K type strain sequencing project: providing services to taxonomists for standard genome sequencing and annotation.</title>
        <authorList>
            <consortium name="The Broad Institute Genomics Platform"/>
            <consortium name="The Broad Institute Genome Sequencing Center for Infectious Disease"/>
            <person name="Wu L."/>
            <person name="Ma J."/>
        </authorList>
    </citation>
    <scope>NUCLEOTIDE SEQUENCE [LARGE SCALE GENOMIC DNA]</scope>
    <source>
        <strain evidence="2">CECT 7184</strain>
    </source>
</reference>
<gene>
    <name evidence="1" type="ORF">QW060_08035</name>
</gene>
<proteinExistence type="predicted"/>
<sequence>MKQTLFILITFMSVTAYSQTIPDTEFKISEINTYIEDINENEQFEVENINGTLKKNNKDIDYSISYFAFDATQLFSVIYQEYDEISTNKIFYYKKNKVVAAIVEIINNKDNKDRLEEQAIYFYDVDTLLNTAEINEKYPHDSLLNEGKNRLKEFLAH</sequence>
<protein>
    <submittedName>
        <fullName evidence="1">Uncharacterized protein</fullName>
    </submittedName>
</protein>
<dbReference type="Proteomes" id="UP001242368">
    <property type="component" value="Unassembled WGS sequence"/>
</dbReference>
<evidence type="ECO:0000313" key="2">
    <source>
        <dbReference type="Proteomes" id="UP001242368"/>
    </source>
</evidence>
<dbReference type="RefSeq" id="WP_290363123.1">
    <property type="nucleotide sequence ID" value="NZ_JAUFQU010000001.1"/>
</dbReference>
<dbReference type="EMBL" id="JAUFQU010000001">
    <property type="protein sequence ID" value="MDN3707082.1"/>
    <property type="molecule type" value="Genomic_DNA"/>
</dbReference>